<feature type="domain" description="Carboxylesterase type B" evidence="4">
    <location>
        <begin position="42"/>
        <end position="521"/>
    </location>
</feature>
<name>A0A426V7B4_9BURK</name>
<dbReference type="RefSeq" id="WP_125244884.1">
    <property type="nucleotide sequence ID" value="NZ_RSED01000019.1"/>
</dbReference>
<evidence type="ECO:0000259" key="4">
    <source>
        <dbReference type="Pfam" id="PF00135"/>
    </source>
</evidence>
<evidence type="ECO:0000256" key="3">
    <source>
        <dbReference type="RuleBase" id="RU361235"/>
    </source>
</evidence>
<keyword evidence="6" id="KW-1185">Reference proteome</keyword>
<dbReference type="EC" id="3.1.1.-" evidence="3"/>
<dbReference type="GO" id="GO:0052689">
    <property type="term" value="F:carboxylic ester hydrolase activity"/>
    <property type="evidence" value="ECO:0007669"/>
    <property type="project" value="TreeGrafter"/>
</dbReference>
<keyword evidence="2 3" id="KW-0378">Hydrolase</keyword>
<evidence type="ECO:0000256" key="1">
    <source>
        <dbReference type="ARBA" id="ARBA00005964"/>
    </source>
</evidence>
<dbReference type="OrthoDB" id="9775851at2"/>
<gene>
    <name evidence="5" type="ORF">EIP75_19075</name>
</gene>
<dbReference type="PANTHER" id="PTHR43918:SF4">
    <property type="entry name" value="CARBOXYLIC ESTER HYDROLASE"/>
    <property type="match status" value="1"/>
</dbReference>
<sequence length="560" mass="58376">MPLIPACLTTLAKRDALRVAIPGVLLSVCLVGNALAHTVGATVHTDAGTLQGAATSAGTRFLGVPFAAPPVGELRWRAPQPVAAWSGVRPAQAASPTCMQDPRIPPAGIGNNSEDCLYLNVHVPPQASMAKPLPVMVWVHGGAFINGAGSQYDGGTLAREAGVVVVTVNYRLGIFGALALESLAAEDKAANYALQDQQAALRWVQRNIAGFGGDASRVTLFGESAGGTSVCNQLLSPTAKGLFHRAIIQSGTCPSVQPTRAQALAVGNAYAEKLGCAAGPGQLACLRGQSAATALLASPAIDAANAASLAQFSPHVDGVVLPEQARQAFRHGRFHRMPVLLGNNADEGTLFIALAFELKRGSPMTEAEFKAMVQGSGGDASPVAALASAIVLNAYSPSRYGSPNLSAAALLGDSLFACPTQALARTLSDHVPTYAYEFQEKDTPAFVSDPFMPWGAFHAAELPFVFGTRIVTTIPSPDPREVSTPAQRALSAQMMAYWGRFAATGQPGVPGQKAWPRFNRLLQATQTLKSQGIGTELLGATYLRHQCLLWDTVAVLGTGL</sequence>
<proteinExistence type="inferred from homology"/>
<dbReference type="Proteomes" id="UP000269265">
    <property type="component" value="Unassembled WGS sequence"/>
</dbReference>
<dbReference type="Gene3D" id="3.40.50.1820">
    <property type="entry name" value="alpha/beta hydrolase"/>
    <property type="match status" value="1"/>
</dbReference>
<protein>
    <recommendedName>
        <fullName evidence="3">Carboxylic ester hydrolase</fullName>
        <ecNumber evidence="3">3.1.1.-</ecNumber>
    </recommendedName>
</protein>
<evidence type="ECO:0000313" key="5">
    <source>
        <dbReference type="EMBL" id="RRS02690.1"/>
    </source>
</evidence>
<dbReference type="Pfam" id="PF00135">
    <property type="entry name" value="COesterase"/>
    <property type="match status" value="1"/>
</dbReference>
<evidence type="ECO:0000256" key="2">
    <source>
        <dbReference type="ARBA" id="ARBA00022801"/>
    </source>
</evidence>
<dbReference type="SUPFAM" id="SSF53474">
    <property type="entry name" value="alpha/beta-Hydrolases"/>
    <property type="match status" value="1"/>
</dbReference>
<dbReference type="InterPro" id="IPR019826">
    <property type="entry name" value="Carboxylesterase_B_AS"/>
</dbReference>
<accession>A0A426V7B4</accession>
<comment type="similarity">
    <text evidence="1 3">Belongs to the type-B carboxylesterase/lipase family.</text>
</comment>
<dbReference type="PROSITE" id="PS00122">
    <property type="entry name" value="CARBOXYLESTERASE_B_1"/>
    <property type="match status" value="1"/>
</dbReference>
<dbReference type="InterPro" id="IPR050654">
    <property type="entry name" value="AChE-related_enzymes"/>
</dbReference>
<dbReference type="InterPro" id="IPR029058">
    <property type="entry name" value="AB_hydrolase_fold"/>
</dbReference>
<dbReference type="InterPro" id="IPR002018">
    <property type="entry name" value="CarbesteraseB"/>
</dbReference>
<reference evidence="5 6" key="1">
    <citation type="submission" date="2018-12" db="EMBL/GenBank/DDBJ databases">
        <title>The whole draft genome of Aquabacterium sp. SJQ9.</title>
        <authorList>
            <person name="Sun L."/>
            <person name="Gao X."/>
            <person name="Chen W."/>
            <person name="Huang K."/>
        </authorList>
    </citation>
    <scope>NUCLEOTIDE SEQUENCE [LARGE SCALE GENOMIC DNA]</scope>
    <source>
        <strain evidence="5 6">SJQ9</strain>
    </source>
</reference>
<comment type="caution">
    <text evidence="5">The sequence shown here is derived from an EMBL/GenBank/DDBJ whole genome shotgun (WGS) entry which is preliminary data.</text>
</comment>
<evidence type="ECO:0000313" key="6">
    <source>
        <dbReference type="Proteomes" id="UP000269265"/>
    </source>
</evidence>
<dbReference type="PANTHER" id="PTHR43918">
    <property type="entry name" value="ACETYLCHOLINESTERASE"/>
    <property type="match status" value="1"/>
</dbReference>
<dbReference type="EMBL" id="RSED01000019">
    <property type="protein sequence ID" value="RRS02690.1"/>
    <property type="molecule type" value="Genomic_DNA"/>
</dbReference>
<organism evidence="5 6">
    <name type="scientific">Aquabacterium soli</name>
    <dbReference type="NCBI Taxonomy" id="2493092"/>
    <lineage>
        <taxon>Bacteria</taxon>
        <taxon>Pseudomonadati</taxon>
        <taxon>Pseudomonadota</taxon>
        <taxon>Betaproteobacteria</taxon>
        <taxon>Burkholderiales</taxon>
        <taxon>Aquabacterium</taxon>
    </lineage>
</organism>
<dbReference type="AlphaFoldDB" id="A0A426V7B4"/>